<dbReference type="Gene3D" id="3.40.50.2000">
    <property type="entry name" value="Glycogen Phosphorylase B"/>
    <property type="match status" value="2"/>
</dbReference>
<keyword evidence="1" id="KW-0472">Membrane</keyword>
<accession>A0A2R7Y2Z7</accession>
<organism evidence="3 4">
    <name type="scientific">Zestosphaera tikiterensis</name>
    <dbReference type="NCBI Taxonomy" id="1973259"/>
    <lineage>
        <taxon>Archaea</taxon>
        <taxon>Thermoproteota</taxon>
        <taxon>Thermoprotei</taxon>
        <taxon>Desulfurococcales</taxon>
        <taxon>Desulfurococcaceae</taxon>
        <taxon>Zestosphaera</taxon>
    </lineage>
</organism>
<dbReference type="PANTHER" id="PTHR12526:SF609">
    <property type="entry name" value="LIPOPOLYSACCHARIDE BIOSYNTHESIS PROTEIN"/>
    <property type="match status" value="1"/>
</dbReference>
<dbReference type="GO" id="GO:0016757">
    <property type="term" value="F:glycosyltransferase activity"/>
    <property type="evidence" value="ECO:0007669"/>
    <property type="project" value="InterPro"/>
</dbReference>
<name>A0A2R7Y2Z7_9CREN</name>
<dbReference type="InterPro" id="IPR001296">
    <property type="entry name" value="Glyco_trans_1"/>
</dbReference>
<dbReference type="AlphaFoldDB" id="A0A2R7Y2Z7"/>
<feature type="domain" description="Glycosyl transferase family 1" evidence="2">
    <location>
        <begin position="199"/>
        <end position="375"/>
    </location>
</feature>
<proteinExistence type="predicted"/>
<evidence type="ECO:0000313" key="3">
    <source>
        <dbReference type="EMBL" id="PUA31925.1"/>
    </source>
</evidence>
<feature type="transmembrane region" description="Helical" evidence="1">
    <location>
        <begin position="69"/>
        <end position="88"/>
    </location>
</feature>
<dbReference type="Proteomes" id="UP000244093">
    <property type="component" value="Unassembled WGS sequence"/>
</dbReference>
<keyword evidence="1" id="KW-0812">Transmembrane</keyword>
<keyword evidence="1" id="KW-1133">Transmembrane helix</keyword>
<evidence type="ECO:0000259" key="2">
    <source>
        <dbReference type="Pfam" id="PF00534"/>
    </source>
</evidence>
<dbReference type="Pfam" id="PF00534">
    <property type="entry name" value="Glycos_transf_1"/>
    <property type="match status" value="1"/>
</dbReference>
<dbReference type="PANTHER" id="PTHR12526">
    <property type="entry name" value="GLYCOSYLTRANSFERASE"/>
    <property type="match status" value="1"/>
</dbReference>
<protein>
    <recommendedName>
        <fullName evidence="2">Glycosyl transferase family 1 domain-containing protein</fullName>
    </recommendedName>
</protein>
<reference evidence="3 4" key="1">
    <citation type="journal article" date="2018" name="Syst. Appl. Microbiol.">
        <title>A new symbiotic nanoarchaeote (Candidatus Nanoclepta minutus) and its host (Zestosphaera tikiterensis gen. nov., sp. nov.) from a New Zealand hot spring.</title>
        <authorList>
            <person name="St John E."/>
            <person name="Liu Y."/>
            <person name="Podar M."/>
            <person name="Stott M.B."/>
            <person name="Meneghin J."/>
            <person name="Chen Z."/>
            <person name="Lagutin K."/>
            <person name="Mitchell K."/>
            <person name="Reysenbach A.L."/>
        </authorList>
    </citation>
    <scope>NUCLEOTIDE SEQUENCE [LARGE SCALE GENOMIC DNA]</scope>
    <source>
        <strain evidence="3">NZ3</strain>
    </source>
</reference>
<dbReference type="SUPFAM" id="SSF53756">
    <property type="entry name" value="UDP-Glycosyltransferase/glycogen phosphorylase"/>
    <property type="match status" value="1"/>
</dbReference>
<gene>
    <name evidence="3" type="ORF">B7O98_08020</name>
</gene>
<evidence type="ECO:0000256" key="1">
    <source>
        <dbReference type="SAM" id="Phobius"/>
    </source>
</evidence>
<comment type="caution">
    <text evidence="3">The sequence shown here is derived from an EMBL/GenBank/DDBJ whole genome shotgun (WGS) entry which is preliminary data.</text>
</comment>
<sequence length="400" mass="45360">MSIDILIVSTYSSKTSAAFRRITFFKSFLCKKSFSVECLMLPLLSIRGVKKPSNLCISSSVPIIATKSILLSSILNMFLSFSIVPYFLILKPRVVVLSVPMYYPLIPVYLASKLCKAKIIVDMRDPWEEVCVHSSAICNKYDRIAVKHVVRKINYAIYRRANVMIAVTKALGAILEKIFNRKVFIVANGADLETFKPIDKEEARRYFQLKENDFIIVYMGTVGTYYRLTEVLNVLKNLKRKLAQKITVKLLVAGTIVDSLHKSFFKAISDPDIIYLGELHLDKLKIILSASDAGLIPRIEDPIFDYAIPAKFYEYIAMGLPVLALCRKESELARLIIKNGLGLVCEAPDVQCIEEALTTLAINHNIYVKLKENAIRYRKYVDRKIGGEILSAIVRRLMQQ</sequence>
<dbReference type="EMBL" id="NBVN01000005">
    <property type="protein sequence ID" value="PUA31925.1"/>
    <property type="molecule type" value="Genomic_DNA"/>
</dbReference>
<dbReference type="CDD" id="cd03794">
    <property type="entry name" value="GT4_WbuB-like"/>
    <property type="match status" value="1"/>
</dbReference>
<evidence type="ECO:0000313" key="4">
    <source>
        <dbReference type="Proteomes" id="UP000244093"/>
    </source>
</evidence>